<name>A0ABQ4FUJ0_9ACTN</name>
<dbReference type="EMBL" id="BOOC01000003">
    <property type="protein sequence ID" value="GIH38482.1"/>
    <property type="molecule type" value="Genomic_DNA"/>
</dbReference>
<organism evidence="1 2">
    <name type="scientific">Microbispora corallina</name>
    <dbReference type="NCBI Taxonomy" id="83302"/>
    <lineage>
        <taxon>Bacteria</taxon>
        <taxon>Bacillati</taxon>
        <taxon>Actinomycetota</taxon>
        <taxon>Actinomycetes</taxon>
        <taxon>Streptosporangiales</taxon>
        <taxon>Streptosporangiaceae</taxon>
        <taxon>Microbispora</taxon>
    </lineage>
</organism>
<protein>
    <submittedName>
        <fullName evidence="1">Uncharacterized protein</fullName>
    </submittedName>
</protein>
<evidence type="ECO:0000313" key="2">
    <source>
        <dbReference type="Proteomes" id="UP000603904"/>
    </source>
</evidence>
<reference evidence="1 2" key="1">
    <citation type="submission" date="2021-01" db="EMBL/GenBank/DDBJ databases">
        <title>Whole genome shotgun sequence of Microbispora corallina NBRC 16416.</title>
        <authorList>
            <person name="Komaki H."/>
            <person name="Tamura T."/>
        </authorList>
    </citation>
    <scope>NUCLEOTIDE SEQUENCE [LARGE SCALE GENOMIC DNA]</scope>
    <source>
        <strain evidence="1 2">NBRC 16416</strain>
    </source>
</reference>
<keyword evidence="2" id="KW-1185">Reference proteome</keyword>
<evidence type="ECO:0000313" key="1">
    <source>
        <dbReference type="EMBL" id="GIH38482.1"/>
    </source>
</evidence>
<proteinExistence type="predicted"/>
<accession>A0ABQ4FUJ0</accession>
<sequence length="53" mass="5603">MVGAATFTMETSRMAMNCPARTRASSHAVELRAAVARVATAVMESTIGGRGYR</sequence>
<gene>
    <name evidence="1" type="ORF">Mco01_14820</name>
</gene>
<dbReference type="Proteomes" id="UP000603904">
    <property type="component" value="Unassembled WGS sequence"/>
</dbReference>
<comment type="caution">
    <text evidence="1">The sequence shown here is derived from an EMBL/GenBank/DDBJ whole genome shotgun (WGS) entry which is preliminary data.</text>
</comment>